<dbReference type="InterPro" id="IPR008969">
    <property type="entry name" value="CarboxyPept-like_regulatory"/>
</dbReference>
<dbReference type="SUPFAM" id="SSF56935">
    <property type="entry name" value="Porins"/>
    <property type="match status" value="1"/>
</dbReference>
<dbReference type="Pfam" id="PF13620">
    <property type="entry name" value="CarboxypepD_reg"/>
    <property type="match status" value="1"/>
</dbReference>
<dbReference type="OrthoDB" id="9804995at2"/>
<evidence type="ECO:0000256" key="1">
    <source>
        <dbReference type="SAM" id="SignalP"/>
    </source>
</evidence>
<proteinExistence type="predicted"/>
<gene>
    <name evidence="2" type="ORF">PbJCM13498_04520</name>
</gene>
<keyword evidence="1" id="KW-0732">Signal</keyword>
<comment type="caution">
    <text evidence="2">The sequence shown here is derived from an EMBL/GenBank/DDBJ whole genome shotgun (WGS) entry which is preliminary data.</text>
</comment>
<reference evidence="2 3" key="1">
    <citation type="submission" date="2019-10" db="EMBL/GenBank/DDBJ databases">
        <title>Prolixibacter strains distinguished by the presence of nitrate reductase genes were adept at nitrate-dependent anaerobic corrosion of metallic iron and carbon steel.</title>
        <authorList>
            <person name="Iino T."/>
            <person name="Shono N."/>
            <person name="Ito K."/>
            <person name="Nakamura R."/>
            <person name="Sueoka K."/>
            <person name="Harayama S."/>
            <person name="Ohkuma M."/>
        </authorList>
    </citation>
    <scope>NUCLEOTIDE SEQUENCE [LARGE SCALE GENOMIC DNA]</scope>
    <source>
        <strain evidence="2 3">JCM 13498</strain>
    </source>
</reference>
<evidence type="ECO:0000313" key="2">
    <source>
        <dbReference type="EMBL" id="GET31589.1"/>
    </source>
</evidence>
<evidence type="ECO:0000313" key="3">
    <source>
        <dbReference type="Proteomes" id="UP000391834"/>
    </source>
</evidence>
<dbReference type="RefSeq" id="WP_027586222.1">
    <property type="nucleotide sequence ID" value="NZ_BLAX01000001.1"/>
</dbReference>
<sequence>MKHLLQLILIFLFLSFSAAAQPLTQTIIGRVVDNDTQAPLTGVAVVLMDSTAQNGTITDNNGYYSLPDVPLGRQKIAFRYLGYRPHIVNEVMVTSGKEVVLNIGLTEKPVALGEVVVKSNTRKDLPQNSMATLSARQLTVEEASRYAGGIDDPARLASAFAGVTMATGNNGIVVRGNAPKDLLWRMEGVEISNPNHFANLILYGGGGLTALSSHVLASSDFFTGAFPAEYGNALSGVFDLRMRTGNPEKREHTFRAGIIGIDAASEGPFKKNKRSTYLFNYRYSTLGLLSPILPKEMGALSYQDLSFKTSFPTKKAGVFYLWGLGAYDHQGKDAEKDVNKWEKDADSKDYTADIYFGAVGLSHQLVMGTKSYIHSTLAFSGNGLQWKQQKLDSSLVIHPDEYLNNNTWKYTLSTFINHKFSTRHVNRTGITVDQRLYNMDIRNSPDGIIETQYVKAKGNTQLIQAYTESRFDVGKTVTINAGIHSQYFALNGHYTIEPRLGVKWQFWPDQSVGIAYGLHSRLEQINFYLLEQQTANGMVQPNKDLNFTKAQHLVLSYNRQISDYLHFKVEPYFQYLFDVPVVPGSYFSLQNLYDETYFNDSLVNRGKGWNYGVDLTLERFLHNQFYYLVTASVFQSKYKGGDGVLRNARYNRNFVFNVLGGKEWNVRKNNLFSFNVRYTLMGGDRLIPVDEAATYAQQEIVYDYSRAFERQKPIANLLSFTLKYHVNKRKYTGIWSLEITNALGYKDLQDYRFNRKTQSIEAERDLIMVPNLSYQIQF</sequence>
<name>A0A5M4AUF6_9BACT</name>
<keyword evidence="3" id="KW-1185">Reference proteome</keyword>
<dbReference type="EMBL" id="BLAX01000001">
    <property type="protein sequence ID" value="GET31589.1"/>
    <property type="molecule type" value="Genomic_DNA"/>
</dbReference>
<dbReference type="AlphaFoldDB" id="A0A5M4AUF6"/>
<feature type="chain" id="PRO_5024373137" evidence="1">
    <location>
        <begin position="21"/>
        <end position="778"/>
    </location>
</feature>
<protein>
    <submittedName>
        <fullName evidence="2">Prevent-host-death protein</fullName>
    </submittedName>
</protein>
<dbReference type="SUPFAM" id="SSF49464">
    <property type="entry name" value="Carboxypeptidase regulatory domain-like"/>
    <property type="match status" value="1"/>
</dbReference>
<dbReference type="Gene3D" id="2.60.40.1120">
    <property type="entry name" value="Carboxypeptidase-like, regulatory domain"/>
    <property type="match status" value="1"/>
</dbReference>
<feature type="signal peptide" evidence="1">
    <location>
        <begin position="1"/>
        <end position="20"/>
    </location>
</feature>
<dbReference type="Proteomes" id="UP000391834">
    <property type="component" value="Unassembled WGS sequence"/>
</dbReference>
<accession>A0A5M4AUF6</accession>
<organism evidence="2 3">
    <name type="scientific">Prolixibacter bellariivorans</name>
    <dbReference type="NCBI Taxonomy" id="314319"/>
    <lineage>
        <taxon>Bacteria</taxon>
        <taxon>Pseudomonadati</taxon>
        <taxon>Bacteroidota</taxon>
        <taxon>Bacteroidia</taxon>
        <taxon>Marinilabiliales</taxon>
        <taxon>Prolixibacteraceae</taxon>
        <taxon>Prolixibacter</taxon>
    </lineage>
</organism>